<gene>
    <name evidence="2" type="ORF">M0R45_003371</name>
</gene>
<keyword evidence="3" id="KW-1185">Reference proteome</keyword>
<dbReference type="Proteomes" id="UP001457282">
    <property type="component" value="Unassembled WGS sequence"/>
</dbReference>
<evidence type="ECO:0000313" key="2">
    <source>
        <dbReference type="EMBL" id="KAK9947763.1"/>
    </source>
</evidence>
<evidence type="ECO:0000313" key="3">
    <source>
        <dbReference type="Proteomes" id="UP001457282"/>
    </source>
</evidence>
<accession>A0AAW1YG79</accession>
<evidence type="ECO:0008006" key="4">
    <source>
        <dbReference type="Google" id="ProtNLM"/>
    </source>
</evidence>
<organism evidence="2 3">
    <name type="scientific">Rubus argutus</name>
    <name type="common">Southern blackberry</name>
    <dbReference type="NCBI Taxonomy" id="59490"/>
    <lineage>
        <taxon>Eukaryota</taxon>
        <taxon>Viridiplantae</taxon>
        <taxon>Streptophyta</taxon>
        <taxon>Embryophyta</taxon>
        <taxon>Tracheophyta</taxon>
        <taxon>Spermatophyta</taxon>
        <taxon>Magnoliopsida</taxon>
        <taxon>eudicotyledons</taxon>
        <taxon>Gunneridae</taxon>
        <taxon>Pentapetalae</taxon>
        <taxon>rosids</taxon>
        <taxon>fabids</taxon>
        <taxon>Rosales</taxon>
        <taxon>Rosaceae</taxon>
        <taxon>Rosoideae</taxon>
        <taxon>Rosoideae incertae sedis</taxon>
        <taxon>Rubus</taxon>
    </lineage>
</organism>
<sequence>MAPPDEPVDPIRNLFHSTSSEQYFYLSDGKLSVKAGLSPRFLIIDDGWQSINFDGDENPNEDANLVIGGTQMTCRLHRFEECDKFRNYKGRYFLDPKAPLDSKRPKMLISKALGLEDVEKACDFRILSELLYHILNSMFQSDPTRMKSMWSISTRLKILKSDPFQITIKPSSFEIFTLCQFKMSAPLTRSSRRLD</sequence>
<comment type="caution">
    <text evidence="2">The sequence shown here is derived from an EMBL/GenBank/DDBJ whole genome shotgun (WGS) entry which is preliminary data.</text>
</comment>
<protein>
    <recommendedName>
        <fullName evidence="4">Galactinol--sucrose galactosyltransferase</fullName>
    </recommendedName>
</protein>
<dbReference type="PANTHER" id="PTHR31268:SF8">
    <property type="entry name" value="GALACTINOL--SUCROSE GALACTOSYLTRANSFERASE 4-RELATED"/>
    <property type="match status" value="1"/>
</dbReference>
<reference evidence="2 3" key="1">
    <citation type="journal article" date="2023" name="G3 (Bethesda)">
        <title>A chromosome-length genome assembly and annotation of blackberry (Rubus argutus, cv. 'Hillquist').</title>
        <authorList>
            <person name="Bruna T."/>
            <person name="Aryal R."/>
            <person name="Dudchenko O."/>
            <person name="Sargent D.J."/>
            <person name="Mead D."/>
            <person name="Buti M."/>
            <person name="Cavallini A."/>
            <person name="Hytonen T."/>
            <person name="Andres J."/>
            <person name="Pham M."/>
            <person name="Weisz D."/>
            <person name="Mascagni F."/>
            <person name="Usai G."/>
            <person name="Natali L."/>
            <person name="Bassil N."/>
            <person name="Fernandez G.E."/>
            <person name="Lomsadze A."/>
            <person name="Armour M."/>
            <person name="Olukolu B."/>
            <person name="Poorten T."/>
            <person name="Britton C."/>
            <person name="Davik J."/>
            <person name="Ashrafi H."/>
            <person name="Aiden E.L."/>
            <person name="Borodovsky M."/>
            <person name="Worthington M."/>
        </authorList>
    </citation>
    <scope>NUCLEOTIDE SEQUENCE [LARGE SCALE GENOMIC DNA]</scope>
    <source>
        <strain evidence="2">PI 553951</strain>
    </source>
</reference>
<keyword evidence="1" id="KW-0119">Carbohydrate metabolism</keyword>
<dbReference type="EMBL" id="JBEDUW010000001">
    <property type="protein sequence ID" value="KAK9947763.1"/>
    <property type="molecule type" value="Genomic_DNA"/>
</dbReference>
<dbReference type="Pfam" id="PF05691">
    <property type="entry name" value="Raffinose_syn"/>
    <property type="match status" value="1"/>
</dbReference>
<dbReference type="PANTHER" id="PTHR31268">
    <property type="match status" value="1"/>
</dbReference>
<dbReference type="AlphaFoldDB" id="A0AAW1YG79"/>
<name>A0AAW1YG79_RUBAR</name>
<proteinExistence type="predicted"/>
<dbReference type="InterPro" id="IPR008811">
    <property type="entry name" value="Glycosyl_hydrolases_36"/>
</dbReference>
<evidence type="ECO:0000256" key="1">
    <source>
        <dbReference type="ARBA" id="ARBA00023277"/>
    </source>
</evidence>